<feature type="signal peptide" evidence="1">
    <location>
        <begin position="1"/>
        <end position="29"/>
    </location>
</feature>
<protein>
    <submittedName>
        <fullName evidence="3">Uncharacterized protein DUF4163</fullName>
    </submittedName>
</protein>
<feature type="chain" id="PRO_5016431231" evidence="1">
    <location>
        <begin position="30"/>
        <end position="247"/>
    </location>
</feature>
<dbReference type="OrthoDB" id="594879at2"/>
<proteinExistence type="predicted"/>
<name>A0A327RE08_9FLAO</name>
<evidence type="ECO:0000313" key="4">
    <source>
        <dbReference type="Proteomes" id="UP000248703"/>
    </source>
</evidence>
<accession>A0A327RE08</accession>
<sequence length="247" mass="27545">MFNTLSYPKSLLFYVIACFLMMASCQKKAPLTFSETLITKDKETLVEVVIPKANGTSKIAKNINNTLTTFACDVLNIDSAKSKKETIEASAEAFNEAYVNFNKTLENEFDSILPTWEAFIDGEVSYQNETIVSIAMNGSINTGSPSSTLKTKFFNFDLADGKSLSTEDIVNDMTAFKALIKKYYDKELLTTYTSLNEETNTFKLPETIGFNEDGVIIIYGNDALGQLNQNIIEFTVPFAVVDPYLNY</sequence>
<keyword evidence="4" id="KW-1185">Reference proteome</keyword>
<reference evidence="3 4" key="1">
    <citation type="submission" date="2018-06" db="EMBL/GenBank/DDBJ databases">
        <title>Genomic Encyclopedia of Archaeal and Bacterial Type Strains, Phase II (KMG-II): from individual species to whole genera.</title>
        <authorList>
            <person name="Goeker M."/>
        </authorList>
    </citation>
    <scope>NUCLEOTIDE SEQUENCE [LARGE SCALE GENOMIC DNA]</scope>
    <source>
        <strain evidence="3 4">DSM 24464</strain>
    </source>
</reference>
<evidence type="ECO:0000256" key="1">
    <source>
        <dbReference type="SAM" id="SignalP"/>
    </source>
</evidence>
<dbReference type="AlphaFoldDB" id="A0A327RE08"/>
<dbReference type="EMBL" id="QLLO01000009">
    <property type="protein sequence ID" value="RAJ12117.1"/>
    <property type="molecule type" value="Genomic_DNA"/>
</dbReference>
<dbReference type="Proteomes" id="UP000248703">
    <property type="component" value="Unassembled WGS sequence"/>
</dbReference>
<dbReference type="Gene3D" id="3.30.565.40">
    <property type="entry name" value="Fervidobacterium nodosum Rt17-B1 like"/>
    <property type="match status" value="1"/>
</dbReference>
<keyword evidence="1" id="KW-0732">Signal</keyword>
<dbReference type="RefSeq" id="WP_111660637.1">
    <property type="nucleotide sequence ID" value="NZ_QLLO01000009.1"/>
</dbReference>
<dbReference type="InterPro" id="IPR025303">
    <property type="entry name" value="PdaC"/>
</dbReference>
<dbReference type="InterPro" id="IPR037126">
    <property type="entry name" value="PdaC/RsiV-like_sf"/>
</dbReference>
<evidence type="ECO:0000259" key="2">
    <source>
        <dbReference type="Pfam" id="PF13739"/>
    </source>
</evidence>
<gene>
    <name evidence="3" type="ORF">LY08_02369</name>
</gene>
<feature type="domain" description="Deacetylase PdaC" evidence="2">
    <location>
        <begin position="39"/>
        <end position="143"/>
    </location>
</feature>
<organism evidence="3 4">
    <name type="scientific">Olleya aquimaris</name>
    <dbReference type="NCBI Taxonomy" id="639310"/>
    <lineage>
        <taxon>Bacteria</taxon>
        <taxon>Pseudomonadati</taxon>
        <taxon>Bacteroidota</taxon>
        <taxon>Flavobacteriia</taxon>
        <taxon>Flavobacteriales</taxon>
        <taxon>Flavobacteriaceae</taxon>
    </lineage>
</organism>
<comment type="caution">
    <text evidence="3">The sequence shown here is derived from an EMBL/GenBank/DDBJ whole genome shotgun (WGS) entry which is preliminary data.</text>
</comment>
<evidence type="ECO:0000313" key="3">
    <source>
        <dbReference type="EMBL" id="RAJ12117.1"/>
    </source>
</evidence>
<dbReference type="Gene3D" id="3.90.640.20">
    <property type="entry name" value="Heat-shock cognate protein, ATPase"/>
    <property type="match status" value="1"/>
</dbReference>
<dbReference type="Pfam" id="PF13739">
    <property type="entry name" value="PdaC"/>
    <property type="match status" value="1"/>
</dbReference>